<dbReference type="InterPro" id="IPR012875">
    <property type="entry name" value="SDHF4"/>
</dbReference>
<dbReference type="GO" id="GO:0034553">
    <property type="term" value="P:mitochondrial respiratory chain complex II assembly"/>
    <property type="evidence" value="ECO:0007669"/>
    <property type="project" value="TreeGrafter"/>
</dbReference>
<dbReference type="Proteomes" id="UP000887013">
    <property type="component" value="Unassembled WGS sequence"/>
</dbReference>
<comment type="similarity">
    <text evidence="1">Belongs to the SDHAF4 family.</text>
</comment>
<evidence type="ECO:0000256" key="1">
    <source>
        <dbReference type="ARBA" id="ARBA00005701"/>
    </source>
</evidence>
<gene>
    <name evidence="4" type="primary">Sirup</name>
    <name evidence="4" type="ORF">NPIL_545451</name>
</gene>
<dbReference type="PANTHER" id="PTHR28524">
    <property type="entry name" value="SUCCINATE DEHYDROGENASE ASSEMBLY FACTOR 4, MITOCHONDRIAL"/>
    <property type="match status" value="1"/>
</dbReference>
<dbReference type="OrthoDB" id="201362at2759"/>
<evidence type="ECO:0000256" key="3">
    <source>
        <dbReference type="SAM" id="MobiDB-lite"/>
    </source>
</evidence>
<name>A0A8X6MBQ3_NEPPI</name>
<organism evidence="4 5">
    <name type="scientific">Nephila pilipes</name>
    <name type="common">Giant wood spider</name>
    <name type="synonym">Nephila maculata</name>
    <dbReference type="NCBI Taxonomy" id="299642"/>
    <lineage>
        <taxon>Eukaryota</taxon>
        <taxon>Metazoa</taxon>
        <taxon>Ecdysozoa</taxon>
        <taxon>Arthropoda</taxon>
        <taxon>Chelicerata</taxon>
        <taxon>Arachnida</taxon>
        <taxon>Araneae</taxon>
        <taxon>Araneomorphae</taxon>
        <taxon>Entelegynae</taxon>
        <taxon>Araneoidea</taxon>
        <taxon>Nephilidae</taxon>
        <taxon>Nephila</taxon>
    </lineage>
</organism>
<dbReference type="GO" id="GO:0005739">
    <property type="term" value="C:mitochondrion"/>
    <property type="evidence" value="ECO:0007669"/>
    <property type="project" value="TreeGrafter"/>
</dbReference>
<evidence type="ECO:0000313" key="4">
    <source>
        <dbReference type="EMBL" id="GFS38186.1"/>
    </source>
</evidence>
<evidence type="ECO:0000256" key="2">
    <source>
        <dbReference type="ARBA" id="ARBA00022170"/>
    </source>
</evidence>
<comment type="caution">
    <text evidence="4">The sequence shown here is derived from an EMBL/GenBank/DDBJ whole genome shotgun (WGS) entry which is preliminary data.</text>
</comment>
<feature type="region of interest" description="Disordered" evidence="3">
    <location>
        <begin position="83"/>
        <end position="111"/>
    </location>
</feature>
<proteinExistence type="inferred from homology"/>
<accession>A0A8X6MBQ3</accession>
<dbReference type="PANTHER" id="PTHR28524:SF3">
    <property type="entry name" value="SUCCINATE DEHYDROGENASE ASSEMBLY FACTOR 4, MITOCHONDRIAL"/>
    <property type="match status" value="1"/>
</dbReference>
<reference evidence="4" key="1">
    <citation type="submission" date="2020-08" db="EMBL/GenBank/DDBJ databases">
        <title>Multicomponent nature underlies the extraordinary mechanical properties of spider dragline silk.</title>
        <authorList>
            <person name="Kono N."/>
            <person name="Nakamura H."/>
            <person name="Mori M."/>
            <person name="Yoshida Y."/>
            <person name="Ohtoshi R."/>
            <person name="Malay A.D."/>
            <person name="Moran D.A.P."/>
            <person name="Tomita M."/>
            <person name="Numata K."/>
            <person name="Arakawa K."/>
        </authorList>
    </citation>
    <scope>NUCLEOTIDE SEQUENCE</scope>
</reference>
<dbReference type="EMBL" id="BMAW01043213">
    <property type="protein sequence ID" value="GFS38186.1"/>
    <property type="molecule type" value="Genomic_DNA"/>
</dbReference>
<dbReference type="AlphaFoldDB" id="A0A8X6MBQ3"/>
<sequence>MIYVLKNISSGKVAFRRFISLGTKALWIQYPSNYFSSTQTTLTDPKEIKRGKTPIGKLDQEFLEHCKEDPKSPFAPFPNCTNPVTGEVYGPTGPEPTRYGDWERKGRTSDF</sequence>
<evidence type="ECO:0000313" key="5">
    <source>
        <dbReference type="Proteomes" id="UP000887013"/>
    </source>
</evidence>
<feature type="compositionally biased region" description="Basic and acidic residues" evidence="3">
    <location>
        <begin position="98"/>
        <end position="111"/>
    </location>
</feature>
<dbReference type="Pfam" id="PF07896">
    <property type="entry name" value="DUF1674"/>
    <property type="match status" value="1"/>
</dbReference>
<keyword evidence="5" id="KW-1185">Reference proteome</keyword>
<protein>
    <recommendedName>
        <fullName evidence="2">Succinate dehydrogenase assembly factor 4, mitochondrial</fullName>
    </recommendedName>
</protein>